<name>A0AAV8A488_9EUKA</name>
<organism evidence="2 3">
    <name type="scientific">Anaeramoeba flamelloides</name>
    <dbReference type="NCBI Taxonomy" id="1746091"/>
    <lineage>
        <taxon>Eukaryota</taxon>
        <taxon>Metamonada</taxon>
        <taxon>Anaeramoebidae</taxon>
        <taxon>Anaeramoeba</taxon>
    </lineage>
</organism>
<evidence type="ECO:0008006" key="4">
    <source>
        <dbReference type="Google" id="ProtNLM"/>
    </source>
</evidence>
<sequence>MELIQDKENTTERVDFIGLHFAFAIYLFDNYEDSAFIQPQKIQKEFQATLPLWITKRLKNELPDIVQIFIQTHLLSNEKSTKKRQLLILNKSWRPIIGNIKYRKKSEKLNSLSQQEQKEMEELKRNSAQRKSKTISMLSVLVLNELRNGVISRDLISKNTGFARQRICTVLSVFKALGIVKETGTRRTLRVVLNKNKLGNISSLFEQTKAIVSLREKKTQLLQKTQKLLNDLDSVHANKKTVLNREKQKSLFNQIHLQLIKKMNNKLKIKKKHKRVSKIQIPNLKKRKRNQKLKLNNPNTMNKVSDDNTGDYNKNNKTQLKLDQSIIDSNMNTILFNQGDLLKNEFPKLDEKTRIRNFKRTNTADHQCNINTRNTNKTIRKVRTVKTTIRDVKNKKKKNINAMNSNNINIKGAHQSQNNCASTKKMNGDQINKPTLKISTKLIRETFNPNIIPTQISPLIRDENLNIRLSSPFFETDFINENDFSSKNFEDNFDFQSSFSSLLSSNNLFNNSKPTFLQPTQTENDFSSSITQSSISISNDPLFSFSNSPAISNSIKNTTQSPYLFLNSPPLFSNLNQKPQKIYQNQSNCFQSHNQPNKLLSPRLQKNRRPHNLKNEHSQFKTPYFMSKRLPDLSKLIGSDYK</sequence>
<evidence type="ECO:0000313" key="3">
    <source>
        <dbReference type="Proteomes" id="UP001146793"/>
    </source>
</evidence>
<dbReference type="EMBL" id="JANTQA010000015">
    <property type="protein sequence ID" value="KAJ3449024.1"/>
    <property type="molecule type" value="Genomic_DNA"/>
</dbReference>
<feature type="coiled-coil region" evidence="1">
    <location>
        <begin position="102"/>
        <end position="133"/>
    </location>
</feature>
<gene>
    <name evidence="2" type="ORF">M0812_01513</name>
</gene>
<evidence type="ECO:0000313" key="2">
    <source>
        <dbReference type="EMBL" id="KAJ3449024.1"/>
    </source>
</evidence>
<evidence type="ECO:0000256" key="1">
    <source>
        <dbReference type="SAM" id="Coils"/>
    </source>
</evidence>
<reference evidence="2" key="1">
    <citation type="submission" date="2022-08" db="EMBL/GenBank/DDBJ databases">
        <title>Novel sulphate-reducing endosymbionts in the free-living metamonad Anaeramoeba.</title>
        <authorList>
            <person name="Jerlstrom-Hultqvist J."/>
            <person name="Cepicka I."/>
            <person name="Gallot-Lavallee L."/>
            <person name="Salas-Leiva D."/>
            <person name="Curtis B.A."/>
            <person name="Zahonova K."/>
            <person name="Pipaliya S."/>
            <person name="Dacks J."/>
            <person name="Roger A.J."/>
        </authorList>
    </citation>
    <scope>NUCLEOTIDE SEQUENCE</scope>
    <source>
        <strain evidence="2">Busselton2</strain>
    </source>
</reference>
<accession>A0AAV8A488</accession>
<protein>
    <recommendedName>
        <fullName evidence="4">B-block binding subunit of TFIIIC domain-containing protein</fullName>
    </recommendedName>
</protein>
<proteinExistence type="predicted"/>
<keyword evidence="1" id="KW-0175">Coiled coil</keyword>
<dbReference type="Proteomes" id="UP001146793">
    <property type="component" value="Unassembled WGS sequence"/>
</dbReference>
<dbReference type="AlphaFoldDB" id="A0AAV8A488"/>
<comment type="caution">
    <text evidence="2">The sequence shown here is derived from an EMBL/GenBank/DDBJ whole genome shotgun (WGS) entry which is preliminary data.</text>
</comment>